<comment type="caution">
    <text evidence="2">The sequence shown here is derived from an EMBL/GenBank/DDBJ whole genome shotgun (WGS) entry which is preliminary data.</text>
</comment>
<name>A0A9W6UNT5_9ACTN</name>
<organism evidence="2 3">
    <name type="scientific">Kitasatospora phosalacinea</name>
    <dbReference type="NCBI Taxonomy" id="2065"/>
    <lineage>
        <taxon>Bacteria</taxon>
        <taxon>Bacillati</taxon>
        <taxon>Actinomycetota</taxon>
        <taxon>Actinomycetes</taxon>
        <taxon>Kitasatosporales</taxon>
        <taxon>Streptomycetaceae</taxon>
        <taxon>Kitasatospora</taxon>
    </lineage>
</organism>
<dbReference type="RefSeq" id="WP_033251973.1">
    <property type="nucleotide sequence ID" value="NZ_BSRX01000013.1"/>
</dbReference>
<evidence type="ECO:0000313" key="3">
    <source>
        <dbReference type="Proteomes" id="UP001165143"/>
    </source>
</evidence>
<dbReference type="OrthoDB" id="4319558at2"/>
<proteinExistence type="predicted"/>
<dbReference type="InterPro" id="IPR035172">
    <property type="entry name" value="DUF5302"/>
</dbReference>
<reference evidence="2" key="1">
    <citation type="submission" date="2023-02" db="EMBL/GenBank/DDBJ databases">
        <title>Kitasatospora phosalacinea NBRC 14362.</title>
        <authorList>
            <person name="Ichikawa N."/>
            <person name="Sato H."/>
            <person name="Tonouchi N."/>
        </authorList>
    </citation>
    <scope>NUCLEOTIDE SEQUENCE</scope>
    <source>
        <strain evidence="2">NBRC 14362</strain>
    </source>
</reference>
<dbReference type="AlphaFoldDB" id="A0A9W6UNT5"/>
<dbReference type="Pfam" id="PF17227">
    <property type="entry name" value="DUF5302"/>
    <property type="match status" value="1"/>
</dbReference>
<feature type="region of interest" description="Disordered" evidence="1">
    <location>
        <begin position="1"/>
        <end position="82"/>
    </location>
</feature>
<evidence type="ECO:0000256" key="1">
    <source>
        <dbReference type="SAM" id="MobiDB-lite"/>
    </source>
</evidence>
<dbReference type="EMBL" id="BSRX01000013">
    <property type="protein sequence ID" value="GLW54643.1"/>
    <property type="molecule type" value="Genomic_DNA"/>
</dbReference>
<feature type="compositionally biased region" description="Low complexity" evidence="1">
    <location>
        <begin position="1"/>
        <end position="29"/>
    </location>
</feature>
<evidence type="ECO:0008006" key="4">
    <source>
        <dbReference type="Google" id="ProtNLM"/>
    </source>
</evidence>
<accession>A0A9W6UNT5</accession>
<dbReference type="Proteomes" id="UP001165143">
    <property type="component" value="Unassembled WGS sequence"/>
</dbReference>
<protein>
    <recommendedName>
        <fullName evidence="4">DUF5302 domain-containing protein</fullName>
    </recommendedName>
</protein>
<evidence type="ECO:0000313" key="2">
    <source>
        <dbReference type="EMBL" id="GLW54643.1"/>
    </source>
</evidence>
<sequence>MSSDTAPAAEPAPDATADAETGTGTGAETVAPDDQKAKFLAALQRKGGENRNTNGGPGSDSKIHGTHGAAGGKRTFRRKSGG</sequence>
<gene>
    <name evidence="2" type="ORF">Kpho01_26540</name>
</gene>